<keyword evidence="4" id="KW-1185">Reference proteome</keyword>
<dbReference type="PANTHER" id="PTHR47859">
    <property type="entry name" value="PENTATRICOPEPTIDE REPEAT-CONTAINING PROTEIN"/>
    <property type="match status" value="1"/>
</dbReference>
<feature type="repeat" description="PPR" evidence="2">
    <location>
        <begin position="539"/>
        <end position="573"/>
    </location>
</feature>
<keyword evidence="1" id="KW-0677">Repeat</keyword>
<evidence type="ECO:0000313" key="4">
    <source>
        <dbReference type="Proteomes" id="UP001152484"/>
    </source>
</evidence>
<dbReference type="NCBIfam" id="TIGR00756">
    <property type="entry name" value="PPR"/>
    <property type="match status" value="1"/>
</dbReference>
<dbReference type="AlphaFoldDB" id="A0A9P0Z0D7"/>
<evidence type="ECO:0000313" key="3">
    <source>
        <dbReference type="EMBL" id="CAH9082142.1"/>
    </source>
</evidence>
<feature type="repeat" description="PPR" evidence="2">
    <location>
        <begin position="644"/>
        <end position="678"/>
    </location>
</feature>
<evidence type="ECO:0008006" key="5">
    <source>
        <dbReference type="Google" id="ProtNLM"/>
    </source>
</evidence>
<dbReference type="PROSITE" id="PS51375">
    <property type="entry name" value="PPR"/>
    <property type="match status" value="4"/>
</dbReference>
<organism evidence="3 4">
    <name type="scientific">Cuscuta europaea</name>
    <name type="common">European dodder</name>
    <dbReference type="NCBI Taxonomy" id="41803"/>
    <lineage>
        <taxon>Eukaryota</taxon>
        <taxon>Viridiplantae</taxon>
        <taxon>Streptophyta</taxon>
        <taxon>Embryophyta</taxon>
        <taxon>Tracheophyta</taxon>
        <taxon>Spermatophyta</taxon>
        <taxon>Magnoliopsida</taxon>
        <taxon>eudicotyledons</taxon>
        <taxon>Gunneridae</taxon>
        <taxon>Pentapetalae</taxon>
        <taxon>asterids</taxon>
        <taxon>lamiids</taxon>
        <taxon>Solanales</taxon>
        <taxon>Convolvulaceae</taxon>
        <taxon>Cuscuteae</taxon>
        <taxon>Cuscuta</taxon>
        <taxon>Cuscuta subgen. Cuscuta</taxon>
    </lineage>
</organism>
<name>A0A9P0Z0D7_CUSEU</name>
<accession>A0A9P0Z0D7</accession>
<protein>
    <recommendedName>
        <fullName evidence="5">Pentatricopeptide repeat-containing protein</fullName>
    </recommendedName>
</protein>
<reference evidence="3" key="1">
    <citation type="submission" date="2022-07" db="EMBL/GenBank/DDBJ databases">
        <authorList>
            <person name="Macas J."/>
            <person name="Novak P."/>
            <person name="Neumann P."/>
        </authorList>
    </citation>
    <scope>NUCLEOTIDE SEQUENCE</scope>
</reference>
<dbReference type="Pfam" id="PF01535">
    <property type="entry name" value="PPR"/>
    <property type="match status" value="1"/>
</dbReference>
<comment type="caution">
    <text evidence="3">The sequence shown here is derived from an EMBL/GenBank/DDBJ whole genome shotgun (WGS) entry which is preliminary data.</text>
</comment>
<feature type="repeat" description="PPR" evidence="2">
    <location>
        <begin position="574"/>
        <end position="608"/>
    </location>
</feature>
<dbReference type="Pfam" id="PF13812">
    <property type="entry name" value="PPR_3"/>
    <property type="match status" value="1"/>
</dbReference>
<evidence type="ECO:0000256" key="2">
    <source>
        <dbReference type="PROSITE-ProRule" id="PRU00708"/>
    </source>
</evidence>
<sequence length="816" mass="92991">MHKFVGTTRLGLAPHRSLNLKDIKKGQKVVHGKGSVQKNILEALYLGERSRASRLLLEFGHGRSTLNANDFLYILQQCARLPDPLFLMETWKFMEEKEIAINRECYYFAIQTLCRGGYLNEALRLMNIVRDDPNICYFLPIYNNLLRACAQMHNISYVNQCLDLMDNQIVGKNELTYIQLLKIAVLQKNLSAVHEIWRECTKHYNPSILCLQRFIWSFSKLRDLESANLILQKMIDMSSQRDFIVCINADGNLHSLRLDIPAPCEGNLSLLRSSPGKESNCKLGCSGVGTTKGHVSAILKSAKRTQKCFAAMKLLHKSFNDVIQACASMQNDVLAEKLLYQMQDIGLEPSRETYSAFTMAVLSVRGVHDAIEVIKLMDKKNMRPFDSTLVCLSARCSRSLKLDLAESFLDKVSSLEGPYPFNAMLEACDALDLPERAIQTLVKMKKSGIQPDIRTYELLLSLFGCANRLIMEDDLVLQTDVSKRIHAIDMDMMMNGIHHSQLSLMNLLKALGGMRLIKEMIQYLQAAENQYPHYQTCLGTNHYNTVLHSLVRAKEASMAIAIFEGMKSCGVPFDAATYTIMVDCCTIINNLKSASTLVSMMIRDGFIPQIYIYTSFIKILVAADEFGEAFELLKKGISEGIQPDALLYNRIFQKASEKGRIDVIEMFVEQMHRDGVQPNSSICRNIFLAYADRRFYKTAMEALQVLCMRMISVDESVLDERRAVYENLILKEDTEEDNEKKIIELFFNEEEYSSRDDLSIAMLMLRWCAMLGFPVSWSPNHSPWAKRLSINYDLLTQTTSDRSTGKYLWSDVRSRR</sequence>
<gene>
    <name evidence="3" type="ORF">CEURO_LOCUS8138</name>
</gene>
<dbReference type="Pfam" id="PF13041">
    <property type="entry name" value="PPR_2"/>
    <property type="match status" value="1"/>
</dbReference>
<dbReference type="EMBL" id="CAMAPE010000015">
    <property type="protein sequence ID" value="CAH9082142.1"/>
    <property type="molecule type" value="Genomic_DNA"/>
</dbReference>
<dbReference type="Gene3D" id="1.25.40.10">
    <property type="entry name" value="Tetratricopeptide repeat domain"/>
    <property type="match status" value="4"/>
</dbReference>
<dbReference type="OrthoDB" id="119302at2759"/>
<dbReference type="PANTHER" id="PTHR47859:SF1">
    <property type="entry name" value="PENTATRICOPEPTIDE REPEAT-CONTAINING PROTEIN"/>
    <property type="match status" value="1"/>
</dbReference>
<dbReference type="InterPro" id="IPR002885">
    <property type="entry name" value="PPR_rpt"/>
</dbReference>
<proteinExistence type="predicted"/>
<feature type="repeat" description="PPR" evidence="2">
    <location>
        <begin position="417"/>
        <end position="451"/>
    </location>
</feature>
<dbReference type="Proteomes" id="UP001152484">
    <property type="component" value="Unassembled WGS sequence"/>
</dbReference>
<dbReference type="InterPro" id="IPR011990">
    <property type="entry name" value="TPR-like_helical_dom_sf"/>
</dbReference>
<evidence type="ECO:0000256" key="1">
    <source>
        <dbReference type="ARBA" id="ARBA00022737"/>
    </source>
</evidence>